<dbReference type="Proteomes" id="UP000256805">
    <property type="component" value="Unassembled WGS sequence"/>
</dbReference>
<accession>A0A375JC92</accession>
<organism evidence="1 2">
    <name type="scientific">Cupriavidus taiwanensis</name>
    <dbReference type="NCBI Taxonomy" id="164546"/>
    <lineage>
        <taxon>Bacteria</taxon>
        <taxon>Pseudomonadati</taxon>
        <taxon>Pseudomonadota</taxon>
        <taxon>Betaproteobacteria</taxon>
        <taxon>Burkholderiales</taxon>
        <taxon>Burkholderiaceae</taxon>
        <taxon>Cupriavidus</taxon>
    </lineage>
</organism>
<evidence type="ECO:0000313" key="2">
    <source>
        <dbReference type="Proteomes" id="UP000256805"/>
    </source>
</evidence>
<name>A0A375JC92_9BURK</name>
<dbReference type="AlphaFoldDB" id="A0A375JC92"/>
<evidence type="ECO:0000313" key="1">
    <source>
        <dbReference type="EMBL" id="SPS02738.1"/>
    </source>
</evidence>
<sequence length="72" mass="8089">MNEYFPPEAEQPNQYGIKQSCPTSVMRGENSYVCRLSIVDHASNVKTVALDPNRMAIGIHRFKRLPGDDASH</sequence>
<dbReference type="EMBL" id="OVTA01000091">
    <property type="protein sequence ID" value="SPS02738.1"/>
    <property type="molecule type" value="Genomic_DNA"/>
</dbReference>
<protein>
    <submittedName>
        <fullName evidence="1">Uncharacterized protein</fullName>
    </submittedName>
</protein>
<proteinExistence type="predicted"/>
<reference evidence="1 2" key="1">
    <citation type="submission" date="2018-01" db="EMBL/GenBank/DDBJ databases">
        <authorList>
            <person name="Gaut B.S."/>
            <person name="Morton B.R."/>
            <person name="Clegg M.T."/>
            <person name="Duvall M.R."/>
        </authorList>
    </citation>
    <scope>NUCLEOTIDE SEQUENCE [LARGE SCALE GENOMIC DNA]</scope>
    <source>
        <strain evidence="1">Cupriavidus taiwanensis cmp 52</strain>
    </source>
</reference>
<gene>
    <name evidence="1" type="ORF">CBM2634_U270002</name>
</gene>